<dbReference type="EMBL" id="JAHYBZ010000005">
    <property type="protein sequence ID" value="MBW6399391.1"/>
    <property type="molecule type" value="Genomic_DNA"/>
</dbReference>
<keyword evidence="3" id="KW-0804">Transcription</keyword>
<organism evidence="6 7">
    <name type="scientific">Roseomonas alba</name>
    <dbReference type="NCBI Taxonomy" id="2846776"/>
    <lineage>
        <taxon>Bacteria</taxon>
        <taxon>Pseudomonadati</taxon>
        <taxon>Pseudomonadota</taxon>
        <taxon>Alphaproteobacteria</taxon>
        <taxon>Acetobacterales</taxon>
        <taxon>Roseomonadaceae</taxon>
        <taxon>Roseomonas</taxon>
    </lineage>
</organism>
<feature type="domain" description="HTH tetR-type" evidence="5">
    <location>
        <begin position="9"/>
        <end position="69"/>
    </location>
</feature>
<keyword evidence="1" id="KW-0805">Transcription regulation</keyword>
<evidence type="ECO:0000313" key="6">
    <source>
        <dbReference type="EMBL" id="MBW6399391.1"/>
    </source>
</evidence>
<dbReference type="PANTHER" id="PTHR47506">
    <property type="entry name" value="TRANSCRIPTIONAL REGULATORY PROTEIN"/>
    <property type="match status" value="1"/>
</dbReference>
<gene>
    <name evidence="6" type="ORF">KPL78_16155</name>
</gene>
<dbReference type="InterPro" id="IPR036271">
    <property type="entry name" value="Tet_transcr_reg_TetR-rel_C_sf"/>
</dbReference>
<evidence type="ECO:0000256" key="1">
    <source>
        <dbReference type="ARBA" id="ARBA00023015"/>
    </source>
</evidence>
<evidence type="ECO:0000313" key="7">
    <source>
        <dbReference type="Proteomes" id="UP001196565"/>
    </source>
</evidence>
<feature type="DNA-binding region" description="H-T-H motif" evidence="4">
    <location>
        <begin position="32"/>
        <end position="51"/>
    </location>
</feature>
<evidence type="ECO:0000259" key="5">
    <source>
        <dbReference type="PROSITE" id="PS50977"/>
    </source>
</evidence>
<dbReference type="PROSITE" id="PS50977">
    <property type="entry name" value="HTH_TETR_2"/>
    <property type="match status" value="1"/>
</dbReference>
<dbReference type="InterPro" id="IPR009057">
    <property type="entry name" value="Homeodomain-like_sf"/>
</dbReference>
<accession>A0ABS7AAQ7</accession>
<name>A0ABS7AAQ7_9PROT</name>
<dbReference type="Pfam" id="PF00440">
    <property type="entry name" value="TetR_N"/>
    <property type="match status" value="1"/>
</dbReference>
<evidence type="ECO:0000256" key="4">
    <source>
        <dbReference type="PROSITE-ProRule" id="PRU00335"/>
    </source>
</evidence>
<dbReference type="PRINTS" id="PR00455">
    <property type="entry name" value="HTHTETR"/>
</dbReference>
<evidence type="ECO:0000256" key="3">
    <source>
        <dbReference type="ARBA" id="ARBA00023163"/>
    </source>
</evidence>
<dbReference type="Proteomes" id="UP001196565">
    <property type="component" value="Unassembled WGS sequence"/>
</dbReference>
<evidence type="ECO:0000256" key="2">
    <source>
        <dbReference type="ARBA" id="ARBA00023125"/>
    </source>
</evidence>
<proteinExistence type="predicted"/>
<dbReference type="SUPFAM" id="SSF48498">
    <property type="entry name" value="Tetracyclin repressor-like, C-terminal domain"/>
    <property type="match status" value="1"/>
</dbReference>
<protein>
    <submittedName>
        <fullName evidence="6">TetR/AcrR family transcriptional regulator</fullName>
    </submittedName>
</protein>
<keyword evidence="7" id="KW-1185">Reference proteome</keyword>
<sequence>MPGEVAAKPKAAERIQEAARTLFERQGIRATGVEEVCRVAGATKMSLYRAYPSKDALVATILAEDAAEHDAWVEESLAEAKDPADRLRALIEATAVEVAQPGVCGCPMLLAQAEFRDPEHPTYKVVSGFKQGCHERIRALAEEAGAADPVALADDLSLAIEGAIAARSYLGETRAADSLRRCGDRLISGALSKR</sequence>
<comment type="caution">
    <text evidence="6">The sequence shown here is derived from an EMBL/GenBank/DDBJ whole genome shotgun (WGS) entry which is preliminary data.</text>
</comment>
<dbReference type="PANTHER" id="PTHR47506:SF1">
    <property type="entry name" value="HTH-TYPE TRANSCRIPTIONAL REGULATOR YJDC"/>
    <property type="match status" value="1"/>
</dbReference>
<dbReference type="InterPro" id="IPR001647">
    <property type="entry name" value="HTH_TetR"/>
</dbReference>
<dbReference type="Gene3D" id="1.10.357.10">
    <property type="entry name" value="Tetracycline Repressor, domain 2"/>
    <property type="match status" value="1"/>
</dbReference>
<keyword evidence="2 4" id="KW-0238">DNA-binding</keyword>
<reference evidence="6 7" key="1">
    <citation type="submission" date="2021-07" db="EMBL/GenBank/DDBJ databases">
        <authorList>
            <person name="So Y."/>
        </authorList>
    </citation>
    <scope>NUCLEOTIDE SEQUENCE [LARGE SCALE GENOMIC DNA]</scope>
    <source>
        <strain evidence="6 7">HJA6</strain>
    </source>
</reference>
<dbReference type="SUPFAM" id="SSF46689">
    <property type="entry name" value="Homeodomain-like"/>
    <property type="match status" value="1"/>
</dbReference>
<dbReference type="RefSeq" id="WP_219763996.1">
    <property type="nucleotide sequence ID" value="NZ_JAHYBZ010000005.1"/>
</dbReference>